<feature type="transmembrane region" description="Helical" evidence="7">
    <location>
        <begin position="119"/>
        <end position="138"/>
    </location>
</feature>
<evidence type="ECO:0000256" key="7">
    <source>
        <dbReference type="SAM" id="Phobius"/>
    </source>
</evidence>
<evidence type="ECO:0000256" key="3">
    <source>
        <dbReference type="ARBA" id="ARBA00022448"/>
    </source>
</evidence>
<dbReference type="Pfam" id="PF16916">
    <property type="entry name" value="ZT_dimer"/>
    <property type="match status" value="1"/>
</dbReference>
<keyword evidence="5 7" id="KW-1133">Transmembrane helix</keyword>
<dbReference type="Proteomes" id="UP001180616">
    <property type="component" value="Chromosome"/>
</dbReference>
<dbReference type="InterPro" id="IPR002524">
    <property type="entry name" value="Cation_efflux"/>
</dbReference>
<evidence type="ECO:0000259" key="8">
    <source>
        <dbReference type="Pfam" id="PF01545"/>
    </source>
</evidence>
<evidence type="ECO:0000259" key="9">
    <source>
        <dbReference type="Pfam" id="PF16916"/>
    </source>
</evidence>
<dbReference type="InterPro" id="IPR027469">
    <property type="entry name" value="Cation_efflux_TMD_sf"/>
</dbReference>
<feature type="transmembrane region" description="Helical" evidence="7">
    <location>
        <begin position="84"/>
        <end position="107"/>
    </location>
</feature>
<dbReference type="NCBIfam" id="TIGR01297">
    <property type="entry name" value="CDF"/>
    <property type="match status" value="1"/>
</dbReference>
<sequence>MRDTDTGNAPKRAIATSLAVGVVVLLLKSAAFLVTGSSALLTDALESTVNVLASGFAMWSIHVAQTPPDKDHPYGHGRIEYFSVFFEGGLILAAAIGIIITAAPRMINPLPLTHLDMGLGISVLASTANLALALHLLRVGRSSNTMTLIADGKHILTDVYTTAGVLAGLAAVRLTGWLWLDGAIACAVALHIVRTGYGLVRNAVKGLMNEADAVLLQRLNRSLRQAASEDCLSVHAVRAWMSGRDVYVDMHVVLPRGLSLAEAQQCTAKLEKMLRRDNPDVAGVHLKLEICNDASCRACRHAARCRHGHTESPSAATRQEDSRRA</sequence>
<evidence type="ECO:0000256" key="2">
    <source>
        <dbReference type="ARBA" id="ARBA00008114"/>
    </source>
</evidence>
<dbReference type="InterPro" id="IPR036837">
    <property type="entry name" value="Cation_efflux_CTD_sf"/>
</dbReference>
<evidence type="ECO:0000313" key="11">
    <source>
        <dbReference type="Proteomes" id="UP001180616"/>
    </source>
</evidence>
<feature type="domain" description="Cation efflux protein cytoplasmic" evidence="9">
    <location>
        <begin position="229"/>
        <end position="286"/>
    </location>
</feature>
<dbReference type="InterPro" id="IPR050291">
    <property type="entry name" value="CDF_Transporter"/>
</dbReference>
<keyword evidence="6 7" id="KW-0472">Membrane</keyword>
<dbReference type="Gene3D" id="1.20.1510.10">
    <property type="entry name" value="Cation efflux protein transmembrane domain"/>
    <property type="match status" value="1"/>
</dbReference>
<evidence type="ECO:0000256" key="4">
    <source>
        <dbReference type="ARBA" id="ARBA00022692"/>
    </source>
</evidence>
<evidence type="ECO:0000313" key="10">
    <source>
        <dbReference type="EMBL" id="WMW64921.1"/>
    </source>
</evidence>
<reference evidence="10" key="1">
    <citation type="submission" date="2023-09" db="EMBL/GenBank/DDBJ databases">
        <authorList>
            <consortium name="CW5 consortium"/>
            <person name="Lu C.-W."/>
        </authorList>
    </citation>
    <scope>NUCLEOTIDE SEQUENCE</scope>
    <source>
        <strain evidence="10">KPS</strain>
    </source>
</reference>
<dbReference type="EMBL" id="CP133659">
    <property type="protein sequence ID" value="WMW64921.1"/>
    <property type="molecule type" value="Genomic_DNA"/>
</dbReference>
<dbReference type="SUPFAM" id="SSF161111">
    <property type="entry name" value="Cation efflux protein transmembrane domain-like"/>
    <property type="match status" value="1"/>
</dbReference>
<evidence type="ECO:0000256" key="1">
    <source>
        <dbReference type="ARBA" id="ARBA00004141"/>
    </source>
</evidence>
<comment type="subcellular location">
    <subcellularLocation>
        <location evidence="1">Membrane</location>
        <topology evidence="1">Multi-pass membrane protein</topology>
    </subcellularLocation>
</comment>
<name>A0ABY9R0R6_9BACT</name>
<comment type="similarity">
    <text evidence="2">Belongs to the cation diffusion facilitator (CDF) transporter (TC 2.A.4) family.</text>
</comment>
<protein>
    <submittedName>
        <fullName evidence="10">Cation diffusion facilitator family transporter</fullName>
    </submittedName>
</protein>
<dbReference type="RefSeq" id="WP_309540976.1">
    <property type="nucleotide sequence ID" value="NZ_CP133659.1"/>
</dbReference>
<gene>
    <name evidence="10" type="ORF">KPS_002997</name>
</gene>
<dbReference type="InterPro" id="IPR058533">
    <property type="entry name" value="Cation_efflux_TM"/>
</dbReference>
<dbReference type="PANTHER" id="PTHR43840:SF15">
    <property type="entry name" value="MITOCHONDRIAL METAL TRANSPORTER 1-RELATED"/>
    <property type="match status" value="1"/>
</dbReference>
<dbReference type="SUPFAM" id="SSF160240">
    <property type="entry name" value="Cation efflux protein cytoplasmic domain-like"/>
    <property type="match status" value="1"/>
</dbReference>
<dbReference type="Gene3D" id="3.30.70.1350">
    <property type="entry name" value="Cation efflux protein, cytoplasmic domain"/>
    <property type="match status" value="1"/>
</dbReference>
<accession>A0ABY9R0R6</accession>
<keyword evidence="4 7" id="KW-0812">Transmembrane</keyword>
<keyword evidence="3" id="KW-0813">Transport</keyword>
<evidence type="ECO:0000256" key="6">
    <source>
        <dbReference type="ARBA" id="ARBA00023136"/>
    </source>
</evidence>
<dbReference type="InterPro" id="IPR027470">
    <property type="entry name" value="Cation_efflux_CTD"/>
</dbReference>
<dbReference type="PANTHER" id="PTHR43840">
    <property type="entry name" value="MITOCHONDRIAL METAL TRANSPORTER 1-RELATED"/>
    <property type="match status" value="1"/>
</dbReference>
<proteinExistence type="inferred from homology"/>
<feature type="transmembrane region" description="Helical" evidence="7">
    <location>
        <begin position="47"/>
        <end position="64"/>
    </location>
</feature>
<evidence type="ECO:0000256" key="5">
    <source>
        <dbReference type="ARBA" id="ARBA00022989"/>
    </source>
</evidence>
<organism evidence="10 11">
    <name type="scientific">Nitratidesulfovibrio liaohensis</name>
    <dbReference type="NCBI Taxonomy" id="2604158"/>
    <lineage>
        <taxon>Bacteria</taxon>
        <taxon>Pseudomonadati</taxon>
        <taxon>Thermodesulfobacteriota</taxon>
        <taxon>Desulfovibrionia</taxon>
        <taxon>Desulfovibrionales</taxon>
        <taxon>Desulfovibrionaceae</taxon>
        <taxon>Nitratidesulfovibrio</taxon>
    </lineage>
</organism>
<keyword evidence="11" id="KW-1185">Reference proteome</keyword>
<feature type="transmembrane region" description="Helical" evidence="7">
    <location>
        <begin position="12"/>
        <end position="35"/>
    </location>
</feature>
<feature type="domain" description="Cation efflux protein transmembrane" evidence="8">
    <location>
        <begin position="16"/>
        <end position="208"/>
    </location>
</feature>
<dbReference type="Pfam" id="PF01545">
    <property type="entry name" value="Cation_efflux"/>
    <property type="match status" value="1"/>
</dbReference>